<organism evidence="2 3">
    <name type="scientific">Cochliobolus sativus (strain ND90Pr / ATCC 201652)</name>
    <name type="common">Common root rot and spot blotch fungus</name>
    <name type="synonym">Bipolaris sorokiniana</name>
    <dbReference type="NCBI Taxonomy" id="665912"/>
    <lineage>
        <taxon>Eukaryota</taxon>
        <taxon>Fungi</taxon>
        <taxon>Dikarya</taxon>
        <taxon>Ascomycota</taxon>
        <taxon>Pezizomycotina</taxon>
        <taxon>Dothideomycetes</taxon>
        <taxon>Pleosporomycetidae</taxon>
        <taxon>Pleosporales</taxon>
        <taxon>Pleosporineae</taxon>
        <taxon>Pleosporaceae</taxon>
        <taxon>Bipolaris</taxon>
    </lineage>
</organism>
<evidence type="ECO:0000256" key="1">
    <source>
        <dbReference type="SAM" id="SignalP"/>
    </source>
</evidence>
<evidence type="ECO:0000313" key="3">
    <source>
        <dbReference type="Proteomes" id="UP000016934"/>
    </source>
</evidence>
<keyword evidence="1" id="KW-0732">Signal</keyword>
<sequence>MSGRLIVFLLVCICMVLTAPSGSNVNTTRSLSKWHHAKSLEPDRVTLLAYHDP</sequence>
<dbReference type="RefSeq" id="XP_007703462.1">
    <property type="nucleotide sequence ID" value="XM_007705272.1"/>
</dbReference>
<dbReference type="Proteomes" id="UP000016934">
    <property type="component" value="Unassembled WGS sequence"/>
</dbReference>
<reference evidence="3" key="2">
    <citation type="journal article" date="2013" name="PLoS Genet.">
        <title>Comparative genome structure, secondary metabolite, and effector coding capacity across Cochliobolus pathogens.</title>
        <authorList>
            <person name="Condon B.J."/>
            <person name="Leng Y."/>
            <person name="Wu D."/>
            <person name="Bushley K.E."/>
            <person name="Ohm R.A."/>
            <person name="Otillar R."/>
            <person name="Martin J."/>
            <person name="Schackwitz W."/>
            <person name="Grimwood J."/>
            <person name="MohdZainudin N."/>
            <person name="Xue C."/>
            <person name="Wang R."/>
            <person name="Manning V.A."/>
            <person name="Dhillon B."/>
            <person name="Tu Z.J."/>
            <person name="Steffenson B.J."/>
            <person name="Salamov A."/>
            <person name="Sun H."/>
            <person name="Lowry S."/>
            <person name="LaButti K."/>
            <person name="Han J."/>
            <person name="Copeland A."/>
            <person name="Lindquist E."/>
            <person name="Barry K."/>
            <person name="Schmutz J."/>
            <person name="Baker S.E."/>
            <person name="Ciuffetti L.M."/>
            <person name="Grigoriev I.V."/>
            <person name="Zhong S."/>
            <person name="Turgeon B.G."/>
        </authorList>
    </citation>
    <scope>NUCLEOTIDE SEQUENCE [LARGE SCALE GENOMIC DNA]</scope>
    <source>
        <strain evidence="3">ND90Pr / ATCC 201652</strain>
    </source>
</reference>
<dbReference type="HOGENOM" id="CLU_204102_0_0_1"/>
<dbReference type="EMBL" id="KB445649">
    <property type="protein sequence ID" value="EMD61148.1"/>
    <property type="molecule type" value="Genomic_DNA"/>
</dbReference>
<keyword evidence="3" id="KW-1185">Reference proteome</keyword>
<accession>M2S1P9</accession>
<dbReference type="KEGG" id="bsc:COCSADRAFT_239657"/>
<name>M2S1P9_COCSN</name>
<dbReference type="AlphaFoldDB" id="M2S1P9"/>
<protein>
    <submittedName>
        <fullName evidence="2">Uncharacterized protein</fullName>
    </submittedName>
</protein>
<gene>
    <name evidence="2" type="ORF">COCSADRAFT_239657</name>
</gene>
<dbReference type="OrthoDB" id="10314674at2759"/>
<evidence type="ECO:0000313" key="2">
    <source>
        <dbReference type="EMBL" id="EMD61148.1"/>
    </source>
</evidence>
<feature type="chain" id="PRO_5004024634" evidence="1">
    <location>
        <begin position="19"/>
        <end position="53"/>
    </location>
</feature>
<proteinExistence type="predicted"/>
<reference evidence="2 3" key="1">
    <citation type="journal article" date="2012" name="PLoS Pathog.">
        <title>Diverse lifestyles and strategies of plant pathogenesis encoded in the genomes of eighteen Dothideomycetes fungi.</title>
        <authorList>
            <person name="Ohm R.A."/>
            <person name="Feau N."/>
            <person name="Henrissat B."/>
            <person name="Schoch C.L."/>
            <person name="Horwitz B.A."/>
            <person name="Barry K.W."/>
            <person name="Condon B.J."/>
            <person name="Copeland A.C."/>
            <person name="Dhillon B."/>
            <person name="Glaser F."/>
            <person name="Hesse C.N."/>
            <person name="Kosti I."/>
            <person name="LaButti K."/>
            <person name="Lindquist E.A."/>
            <person name="Lucas S."/>
            <person name="Salamov A.A."/>
            <person name="Bradshaw R.E."/>
            <person name="Ciuffetti L."/>
            <person name="Hamelin R.C."/>
            <person name="Kema G.H.J."/>
            <person name="Lawrence C."/>
            <person name="Scott J.A."/>
            <person name="Spatafora J.W."/>
            <person name="Turgeon B.G."/>
            <person name="de Wit P.J.G.M."/>
            <person name="Zhong S."/>
            <person name="Goodwin S.B."/>
            <person name="Grigoriev I.V."/>
        </authorList>
    </citation>
    <scope>NUCLEOTIDE SEQUENCE [LARGE SCALE GENOMIC DNA]</scope>
    <source>
        <strain evidence="3">ND90Pr / ATCC 201652</strain>
    </source>
</reference>
<dbReference type="GeneID" id="19134971"/>
<feature type="signal peptide" evidence="1">
    <location>
        <begin position="1"/>
        <end position="18"/>
    </location>
</feature>